<feature type="transmembrane region" description="Helical" evidence="7">
    <location>
        <begin position="242"/>
        <end position="261"/>
    </location>
</feature>
<sequence>MSNPGEALLVDALKRDRARVGLLLLCTAVSTAAGLVLPGALAAAVDSAIAGALSWPKVAWFFAVGAGEIATSVLTVLLTATTTAAASAWLRRRLADRLLALGSRSDFAAGDALSRLTGDCANAGAIAPTLMQLGSAVVFSVGAVALLTALDWRLAVVFVASVPVALVIARSHMRFTADDVLAYQRVSGELSARLLDALRGLRTIAASGTADRETRRVLEPLPRLGAAGTGIWRTQAKMVWRAALLLPAVEVTVLLAAGFGVQAGRLSAGQVLAALGYVALGMTLVSRIPLLTTLARISSCARRIAEVLDAWAPGPGTRGVPPGPGTVELWGVTVPGALDGVDLIVPGGSSVAVVGRSGSGKSVLLAVLGGLQAPERGQVLLDGVPIGELYADELHAAIAYAFERPALLGTTVADAVSYGTVADDDEVAAACRAAQVHDLVVRLPDGYHNALRETPLSGGEAQRLGLARAIVRRPRVLITDDATASLDTVTESIVDSAVRGAAATRVSVTHRAVTAGRADLVAWLDNGRIRALAPHAVLWADPDYRAVFEGADDGEIPAMRTDHEWVSRGTQEKV</sequence>
<evidence type="ECO:0000256" key="1">
    <source>
        <dbReference type="ARBA" id="ARBA00004651"/>
    </source>
</evidence>
<proteinExistence type="predicted"/>
<dbReference type="InterPro" id="IPR036640">
    <property type="entry name" value="ABC1_TM_sf"/>
</dbReference>
<dbReference type="PROSITE" id="PS50929">
    <property type="entry name" value="ABC_TM1F"/>
    <property type="match status" value="1"/>
</dbReference>
<keyword evidence="5 7" id="KW-1133">Transmembrane helix</keyword>
<keyword evidence="11" id="KW-1185">Reference proteome</keyword>
<keyword evidence="4 10" id="KW-0067">ATP-binding</keyword>
<protein>
    <submittedName>
        <fullName evidence="10">ABC transporter ATP-binding protein</fullName>
    </submittedName>
</protein>
<comment type="caution">
    <text evidence="10">The sequence shown here is derived from an EMBL/GenBank/DDBJ whole genome shotgun (WGS) entry which is preliminary data.</text>
</comment>
<feature type="transmembrane region" description="Helical" evidence="7">
    <location>
        <begin position="152"/>
        <end position="169"/>
    </location>
</feature>
<dbReference type="GO" id="GO:0005524">
    <property type="term" value="F:ATP binding"/>
    <property type="evidence" value="ECO:0007669"/>
    <property type="project" value="UniProtKB-KW"/>
</dbReference>
<keyword evidence="3" id="KW-0547">Nucleotide-binding</keyword>
<organism evidence="10 11">
    <name type="scientific">Amycolatopsis pigmentata</name>
    <dbReference type="NCBI Taxonomy" id="450801"/>
    <lineage>
        <taxon>Bacteria</taxon>
        <taxon>Bacillati</taxon>
        <taxon>Actinomycetota</taxon>
        <taxon>Actinomycetes</taxon>
        <taxon>Pseudonocardiales</taxon>
        <taxon>Pseudonocardiaceae</taxon>
        <taxon>Amycolatopsis</taxon>
    </lineage>
</organism>
<evidence type="ECO:0000256" key="3">
    <source>
        <dbReference type="ARBA" id="ARBA00022741"/>
    </source>
</evidence>
<dbReference type="PROSITE" id="PS50893">
    <property type="entry name" value="ABC_TRANSPORTER_2"/>
    <property type="match status" value="1"/>
</dbReference>
<evidence type="ECO:0000259" key="8">
    <source>
        <dbReference type="PROSITE" id="PS50893"/>
    </source>
</evidence>
<gene>
    <name evidence="10" type="ORF">ACFSXZ_15340</name>
</gene>
<dbReference type="InterPro" id="IPR011527">
    <property type="entry name" value="ABC1_TM_dom"/>
</dbReference>
<dbReference type="SUPFAM" id="SSF52540">
    <property type="entry name" value="P-loop containing nucleoside triphosphate hydrolases"/>
    <property type="match status" value="1"/>
</dbReference>
<feature type="transmembrane region" description="Helical" evidence="7">
    <location>
        <begin position="267"/>
        <end position="286"/>
    </location>
</feature>
<feature type="transmembrane region" description="Helical" evidence="7">
    <location>
        <begin position="125"/>
        <end position="146"/>
    </location>
</feature>
<dbReference type="RefSeq" id="WP_378265661.1">
    <property type="nucleotide sequence ID" value="NZ_JBHUKR010000007.1"/>
</dbReference>
<evidence type="ECO:0000256" key="5">
    <source>
        <dbReference type="ARBA" id="ARBA00022989"/>
    </source>
</evidence>
<accession>A0ABW5FRP0</accession>
<dbReference type="EMBL" id="JBHUKR010000007">
    <property type="protein sequence ID" value="MFD2417699.1"/>
    <property type="molecule type" value="Genomic_DNA"/>
</dbReference>
<feature type="transmembrane region" description="Helical" evidence="7">
    <location>
        <begin position="58"/>
        <end position="90"/>
    </location>
</feature>
<feature type="domain" description="ABC transporter" evidence="8">
    <location>
        <begin position="302"/>
        <end position="551"/>
    </location>
</feature>
<evidence type="ECO:0000256" key="7">
    <source>
        <dbReference type="SAM" id="Phobius"/>
    </source>
</evidence>
<evidence type="ECO:0000256" key="4">
    <source>
        <dbReference type="ARBA" id="ARBA00022840"/>
    </source>
</evidence>
<dbReference type="Proteomes" id="UP001597417">
    <property type="component" value="Unassembled WGS sequence"/>
</dbReference>
<keyword evidence="2 7" id="KW-0812">Transmembrane</keyword>
<dbReference type="PANTHER" id="PTHR24221:SF654">
    <property type="entry name" value="ATP-BINDING CASSETTE SUB-FAMILY B MEMBER 6"/>
    <property type="match status" value="1"/>
</dbReference>
<dbReference type="Gene3D" id="1.20.1560.10">
    <property type="entry name" value="ABC transporter type 1, transmembrane domain"/>
    <property type="match status" value="1"/>
</dbReference>
<dbReference type="Pfam" id="PF00005">
    <property type="entry name" value="ABC_tran"/>
    <property type="match status" value="1"/>
</dbReference>
<dbReference type="InterPro" id="IPR003439">
    <property type="entry name" value="ABC_transporter-like_ATP-bd"/>
</dbReference>
<dbReference type="PANTHER" id="PTHR24221">
    <property type="entry name" value="ATP-BINDING CASSETTE SUB-FAMILY B"/>
    <property type="match status" value="1"/>
</dbReference>
<evidence type="ECO:0000259" key="9">
    <source>
        <dbReference type="PROSITE" id="PS50929"/>
    </source>
</evidence>
<evidence type="ECO:0000313" key="11">
    <source>
        <dbReference type="Proteomes" id="UP001597417"/>
    </source>
</evidence>
<dbReference type="InterPro" id="IPR027417">
    <property type="entry name" value="P-loop_NTPase"/>
</dbReference>
<reference evidence="11" key="1">
    <citation type="journal article" date="2019" name="Int. J. Syst. Evol. Microbiol.">
        <title>The Global Catalogue of Microorganisms (GCM) 10K type strain sequencing project: providing services to taxonomists for standard genome sequencing and annotation.</title>
        <authorList>
            <consortium name="The Broad Institute Genomics Platform"/>
            <consortium name="The Broad Institute Genome Sequencing Center for Infectious Disease"/>
            <person name="Wu L."/>
            <person name="Ma J."/>
        </authorList>
    </citation>
    <scope>NUCLEOTIDE SEQUENCE [LARGE SCALE GENOMIC DNA]</scope>
    <source>
        <strain evidence="11">CGMCC 4.7645</strain>
    </source>
</reference>
<name>A0ABW5FRP0_9PSEU</name>
<keyword evidence="6 7" id="KW-0472">Membrane</keyword>
<dbReference type="Pfam" id="PF00664">
    <property type="entry name" value="ABC_membrane"/>
    <property type="match status" value="1"/>
</dbReference>
<comment type="subcellular location">
    <subcellularLocation>
        <location evidence="1">Cell membrane</location>
        <topology evidence="1">Multi-pass membrane protein</topology>
    </subcellularLocation>
</comment>
<dbReference type="InterPro" id="IPR017871">
    <property type="entry name" value="ABC_transporter-like_CS"/>
</dbReference>
<feature type="domain" description="ABC transmembrane type-1" evidence="9">
    <location>
        <begin position="22"/>
        <end position="289"/>
    </location>
</feature>
<dbReference type="SUPFAM" id="SSF90123">
    <property type="entry name" value="ABC transporter transmembrane region"/>
    <property type="match status" value="1"/>
</dbReference>
<dbReference type="InterPro" id="IPR003593">
    <property type="entry name" value="AAA+_ATPase"/>
</dbReference>
<dbReference type="InterPro" id="IPR039421">
    <property type="entry name" value="Type_1_exporter"/>
</dbReference>
<dbReference type="Gene3D" id="3.40.50.300">
    <property type="entry name" value="P-loop containing nucleotide triphosphate hydrolases"/>
    <property type="match status" value="1"/>
</dbReference>
<evidence type="ECO:0000256" key="2">
    <source>
        <dbReference type="ARBA" id="ARBA00022692"/>
    </source>
</evidence>
<dbReference type="SMART" id="SM00382">
    <property type="entry name" value="AAA"/>
    <property type="match status" value="1"/>
</dbReference>
<evidence type="ECO:0000313" key="10">
    <source>
        <dbReference type="EMBL" id="MFD2417699.1"/>
    </source>
</evidence>
<dbReference type="PROSITE" id="PS00211">
    <property type="entry name" value="ABC_TRANSPORTER_1"/>
    <property type="match status" value="1"/>
</dbReference>
<evidence type="ECO:0000256" key="6">
    <source>
        <dbReference type="ARBA" id="ARBA00023136"/>
    </source>
</evidence>